<keyword evidence="4" id="KW-1185">Reference proteome</keyword>
<dbReference type="Gene3D" id="1.10.1220.10">
    <property type="entry name" value="Met repressor-like"/>
    <property type="match status" value="1"/>
</dbReference>
<dbReference type="EMBL" id="JBHRSF010000152">
    <property type="protein sequence ID" value="MFC2997603.1"/>
    <property type="molecule type" value="Genomic_DNA"/>
</dbReference>
<proteinExistence type="predicted"/>
<protein>
    <recommendedName>
        <fullName evidence="5">Arc family DNA-binding protein</fullName>
    </recommendedName>
</protein>
<evidence type="ECO:0000313" key="3">
    <source>
        <dbReference type="Proteomes" id="UP000240957"/>
    </source>
</evidence>
<accession>A0A371YJG1</accession>
<comment type="caution">
    <text evidence="2">The sequence shown here is derived from an EMBL/GenBank/DDBJ whole genome shotgun (WGS) entry which is preliminary data.</text>
</comment>
<reference evidence="1" key="4">
    <citation type="submission" date="2024-09" db="EMBL/GenBank/DDBJ databases">
        <authorList>
            <person name="Sun Q."/>
            <person name="Mori K."/>
        </authorList>
    </citation>
    <scope>NUCLEOTIDE SEQUENCE</scope>
    <source>
        <strain evidence="1">KCTC 62575</strain>
    </source>
</reference>
<dbReference type="InterPro" id="IPR013321">
    <property type="entry name" value="Arc_rbn_hlx_hlx"/>
</dbReference>
<dbReference type="SUPFAM" id="SSF47598">
    <property type="entry name" value="Ribbon-helix-helix"/>
    <property type="match status" value="1"/>
</dbReference>
<dbReference type="GO" id="GO:0006355">
    <property type="term" value="P:regulation of DNA-templated transcription"/>
    <property type="evidence" value="ECO:0007669"/>
    <property type="project" value="InterPro"/>
</dbReference>
<sequence length="81" mass="9085">MSRQNDFVKTQVRLPSDLHQEILKFASNYDFSMNTAIIEAIRAGLIVDSDIGIRTPLTPNDLSKVSDEIADKVVERLKKAP</sequence>
<reference evidence="4" key="3">
    <citation type="journal article" date="2019" name="Int. J. Syst. Evol. Microbiol.">
        <title>The Global Catalogue of Microorganisms (GCM) 10K type strain sequencing project: providing services to taxonomists for standard genome sequencing and annotation.</title>
        <authorList>
            <consortium name="The Broad Institute Genomics Platform"/>
            <consortium name="The Broad Institute Genome Sequencing Center for Infectious Disease"/>
            <person name="Wu L."/>
            <person name="Ma J."/>
        </authorList>
    </citation>
    <scope>NUCLEOTIDE SEQUENCE [LARGE SCALE GENOMIC DNA]</scope>
    <source>
        <strain evidence="4">KCTC 62575</strain>
    </source>
</reference>
<dbReference type="Proteomes" id="UP000240957">
    <property type="component" value="Unassembled WGS sequence"/>
</dbReference>
<dbReference type="AlphaFoldDB" id="A0A371YJG1"/>
<organism evidence="2 3">
    <name type="scientific">Acinetobacter sichuanensis</name>
    <dbReference type="NCBI Taxonomy" id="2136183"/>
    <lineage>
        <taxon>Bacteria</taxon>
        <taxon>Pseudomonadati</taxon>
        <taxon>Pseudomonadota</taxon>
        <taxon>Gammaproteobacteria</taxon>
        <taxon>Moraxellales</taxon>
        <taxon>Moraxellaceae</taxon>
        <taxon>Acinetobacter</taxon>
    </lineage>
</organism>
<evidence type="ECO:0000313" key="2">
    <source>
        <dbReference type="EMBL" id="RFC81611.1"/>
    </source>
</evidence>
<dbReference type="InterPro" id="IPR010985">
    <property type="entry name" value="Ribbon_hlx_hlx"/>
</dbReference>
<dbReference type="EMBL" id="PYIX02000072">
    <property type="protein sequence ID" value="RFC81611.1"/>
    <property type="molecule type" value="Genomic_DNA"/>
</dbReference>
<name>A0A371YJG1_9GAMM</name>
<dbReference type="OrthoDB" id="8685865at2"/>
<dbReference type="RefSeq" id="WP_107010085.1">
    <property type="nucleotide sequence ID" value="NZ_JBHRSF010000152.1"/>
</dbReference>
<evidence type="ECO:0000313" key="1">
    <source>
        <dbReference type="EMBL" id="MFC2997603.1"/>
    </source>
</evidence>
<evidence type="ECO:0000313" key="4">
    <source>
        <dbReference type="Proteomes" id="UP001595455"/>
    </source>
</evidence>
<reference evidence="1" key="1">
    <citation type="journal article" date="2014" name="Int. J. Syst. Evol. Microbiol.">
        <title>Complete genome of a new Firmicutes species belonging to the dominant human colonic microbiota ('Ruminococcus bicirculans') reveals two chromosomes and a selective capacity to utilize plant glucans.</title>
        <authorList>
            <consortium name="NISC Comparative Sequencing Program"/>
            <person name="Wegmann U."/>
            <person name="Louis P."/>
            <person name="Goesmann A."/>
            <person name="Henrissat B."/>
            <person name="Duncan S.H."/>
            <person name="Flint H.J."/>
        </authorList>
    </citation>
    <scope>NUCLEOTIDE SEQUENCE</scope>
    <source>
        <strain evidence="1">KCTC 62575</strain>
    </source>
</reference>
<evidence type="ECO:0008006" key="5">
    <source>
        <dbReference type="Google" id="ProtNLM"/>
    </source>
</evidence>
<gene>
    <name evidence="1" type="ORF">ACFODO_20625</name>
    <name evidence="2" type="ORF">C9E89_020900</name>
</gene>
<reference evidence="2 3" key="2">
    <citation type="submission" date="2018-08" db="EMBL/GenBank/DDBJ databases">
        <title>The draft genome of Acinetobacter sichuanensis strain WCHAc060041.</title>
        <authorList>
            <person name="Qin J."/>
            <person name="Feng Y."/>
            <person name="Zong Z."/>
        </authorList>
    </citation>
    <scope>NUCLEOTIDE SEQUENCE [LARGE SCALE GENOMIC DNA]</scope>
    <source>
        <strain evidence="2 3">WCHAc060041</strain>
    </source>
</reference>
<dbReference type="Proteomes" id="UP001595455">
    <property type="component" value="Unassembled WGS sequence"/>
</dbReference>